<keyword evidence="6" id="KW-0326">Glycosidase</keyword>
<evidence type="ECO:0000313" key="7">
    <source>
        <dbReference type="Proteomes" id="UP001244136"/>
    </source>
</evidence>
<dbReference type="SUPFAM" id="SSF50486">
    <property type="entry name" value="FMT C-terminal domain-like"/>
    <property type="match status" value="1"/>
</dbReference>
<dbReference type="Gene3D" id="3.10.300.10">
    <property type="entry name" value="Methylpurine-DNA glycosylase (MPG)"/>
    <property type="match status" value="1"/>
</dbReference>
<organism evidence="6 7">
    <name type="scientific">Tessaracoccus lacteus</name>
    <dbReference type="NCBI Taxonomy" id="3041766"/>
    <lineage>
        <taxon>Bacteria</taxon>
        <taxon>Bacillati</taxon>
        <taxon>Actinomycetota</taxon>
        <taxon>Actinomycetes</taxon>
        <taxon>Propionibacteriales</taxon>
        <taxon>Propionibacteriaceae</taxon>
        <taxon>Tessaracoccus</taxon>
    </lineage>
</organism>
<dbReference type="RefSeq" id="WP_281145473.1">
    <property type="nucleotide sequence ID" value="NZ_CP123967.1"/>
</dbReference>
<dbReference type="InterPro" id="IPR011034">
    <property type="entry name" value="Formyl_transferase-like_C_sf"/>
</dbReference>
<dbReference type="PANTHER" id="PTHR10429:SF0">
    <property type="entry name" value="DNA-3-METHYLADENINE GLYCOSYLASE"/>
    <property type="match status" value="1"/>
</dbReference>
<dbReference type="HAMAP" id="MF_00527">
    <property type="entry name" value="3MGH"/>
    <property type="match status" value="1"/>
</dbReference>
<accession>A0ABY8PZ33</accession>
<evidence type="ECO:0000256" key="2">
    <source>
        <dbReference type="ARBA" id="ARBA00022763"/>
    </source>
</evidence>
<dbReference type="Pfam" id="PF02245">
    <property type="entry name" value="Pur_DNA_glyco"/>
    <property type="match status" value="1"/>
</dbReference>
<comment type="similarity">
    <text evidence="1 5">Belongs to the DNA glycosylase MPG family.</text>
</comment>
<keyword evidence="7" id="KW-1185">Reference proteome</keyword>
<reference evidence="6 7" key="1">
    <citation type="journal article" date="2008" name="Int. J. Syst. Evol. Microbiol.">
        <title>Tessaracoccus flavescens sp. nov., isolated from marine sediment.</title>
        <authorList>
            <person name="Lee D.W."/>
            <person name="Lee S.D."/>
        </authorList>
    </citation>
    <scope>NUCLEOTIDE SEQUENCE [LARGE SCALE GENOMIC DNA]</scope>
    <source>
        <strain evidence="6 7">T21</strain>
    </source>
</reference>
<keyword evidence="2 5" id="KW-0227">DNA damage</keyword>
<proteinExistence type="inferred from homology"/>
<keyword evidence="3 5" id="KW-0378">Hydrolase</keyword>
<dbReference type="Proteomes" id="UP001244136">
    <property type="component" value="Chromosome"/>
</dbReference>
<dbReference type="GO" id="GO:0016798">
    <property type="term" value="F:hydrolase activity, acting on glycosyl bonds"/>
    <property type="evidence" value="ECO:0007669"/>
    <property type="project" value="UniProtKB-KW"/>
</dbReference>
<dbReference type="InterPro" id="IPR003180">
    <property type="entry name" value="MPG"/>
</dbReference>
<evidence type="ECO:0000256" key="4">
    <source>
        <dbReference type="ARBA" id="ARBA00023204"/>
    </source>
</evidence>
<gene>
    <name evidence="6" type="ORF">QH948_03055</name>
</gene>
<dbReference type="CDD" id="cd00540">
    <property type="entry name" value="AAG"/>
    <property type="match status" value="1"/>
</dbReference>
<name>A0ABY8PZ33_9ACTN</name>
<dbReference type="NCBIfam" id="NF002003">
    <property type="entry name" value="PRK00802.1-3"/>
    <property type="match status" value="1"/>
</dbReference>
<evidence type="ECO:0000313" key="6">
    <source>
        <dbReference type="EMBL" id="WGT47770.1"/>
    </source>
</evidence>
<evidence type="ECO:0000256" key="1">
    <source>
        <dbReference type="ARBA" id="ARBA00009232"/>
    </source>
</evidence>
<evidence type="ECO:0000256" key="5">
    <source>
        <dbReference type="HAMAP-Rule" id="MF_00527"/>
    </source>
</evidence>
<dbReference type="InterPro" id="IPR036995">
    <property type="entry name" value="MPG_sf"/>
</dbReference>
<sequence>MIRVPPTVGWGDLNDDQRAFLDGVGVAARGLLGASLVVDRGEGRVAAEITEVEAYGGGLDPAAHSYRGPSARNAATFGPPWHAYVYRHLGIHTCFNVVVGEEGVPSAVLVRAARIVEGVDTARERRAARGRTRTDADLAAGPARLTVALGIEVKDTGAPLDGSTGIALTPRTAAEPPVSVGPRIGVGSAVDYPLRFWITGEPTVSR</sequence>
<dbReference type="PANTHER" id="PTHR10429">
    <property type="entry name" value="DNA-3-METHYLADENINE GLYCOSYLASE"/>
    <property type="match status" value="1"/>
</dbReference>
<dbReference type="EC" id="3.2.2.-" evidence="5"/>
<keyword evidence="4 5" id="KW-0234">DNA repair</keyword>
<protein>
    <recommendedName>
        <fullName evidence="5">Putative 3-methyladenine DNA glycosylase</fullName>
        <ecNumber evidence="5">3.2.2.-</ecNumber>
    </recommendedName>
</protein>
<dbReference type="NCBIfam" id="TIGR00567">
    <property type="entry name" value="3mg"/>
    <property type="match status" value="1"/>
</dbReference>
<dbReference type="EMBL" id="CP123967">
    <property type="protein sequence ID" value="WGT47770.1"/>
    <property type="molecule type" value="Genomic_DNA"/>
</dbReference>
<evidence type="ECO:0000256" key="3">
    <source>
        <dbReference type="ARBA" id="ARBA00022801"/>
    </source>
</evidence>